<keyword evidence="4 11" id="KW-0519">Myristate</keyword>
<comment type="similarity">
    <text evidence="11">Belongs to the herpesviridae cytoplasmic envelopment protein 3 family.</text>
</comment>
<evidence type="ECO:0000256" key="7">
    <source>
        <dbReference type="ARBA" id="ARBA00022870"/>
    </source>
</evidence>
<dbReference type="InterPro" id="IPR024360">
    <property type="entry name" value="Herpesvirus_CEP3"/>
</dbReference>
<feature type="region of interest" description="Disordered" evidence="12">
    <location>
        <begin position="49"/>
        <end position="70"/>
    </location>
</feature>
<evidence type="ECO:0000256" key="5">
    <source>
        <dbReference type="ARBA" id="ARBA00022812"/>
    </source>
</evidence>
<keyword evidence="14" id="KW-1185">Reference proteome</keyword>
<keyword evidence="5 11" id="KW-1040">Host Golgi apparatus</keyword>
<feature type="lipid moiety-binding region" description="N-myristoyl glycine; by host" evidence="11">
    <location>
        <position position="2"/>
    </location>
</feature>
<dbReference type="HAMAP" id="MF_04042">
    <property type="entry name" value="HSV_CEP3_gammahv"/>
    <property type="match status" value="1"/>
</dbReference>
<keyword evidence="9 11" id="KW-0564">Palmitate</keyword>
<evidence type="ECO:0000256" key="12">
    <source>
        <dbReference type="SAM" id="MobiDB-lite"/>
    </source>
</evidence>
<keyword evidence="3 11" id="KW-0920">Virion tegument</keyword>
<evidence type="ECO:0000256" key="9">
    <source>
        <dbReference type="ARBA" id="ARBA00023139"/>
    </source>
</evidence>
<comment type="PTM">
    <text evidence="11">Myristoylation and palmitoylation (probably on one or more of the nearby cysteines at the N-terminus) enable membrane-binding and Golgi apparatus-specific targeting and are essential for efficient packaging.</text>
</comment>
<evidence type="ECO:0000256" key="1">
    <source>
        <dbReference type="ARBA" id="ARBA00022511"/>
    </source>
</evidence>
<dbReference type="GO" id="GO:0044178">
    <property type="term" value="C:host cell Golgi membrane"/>
    <property type="evidence" value="ECO:0007669"/>
    <property type="project" value="UniProtKB-SubCell"/>
</dbReference>
<dbReference type="Pfam" id="PF10813">
    <property type="entry name" value="Herpesvir_UL11"/>
    <property type="match status" value="1"/>
</dbReference>
<evidence type="ECO:0000256" key="8">
    <source>
        <dbReference type="ARBA" id="ARBA00023136"/>
    </source>
</evidence>
<evidence type="ECO:0000313" key="13">
    <source>
        <dbReference type="EMBL" id="AJE29681.1"/>
    </source>
</evidence>
<evidence type="ECO:0000256" key="11">
    <source>
        <dbReference type="HAMAP-Rule" id="MF_04042"/>
    </source>
</evidence>
<keyword evidence="7 11" id="KW-1043">Host membrane</keyword>
<protein>
    <recommendedName>
        <fullName evidence="11">Cytoplasmic envelopment protein 3</fullName>
    </recommendedName>
</protein>
<keyword evidence="8 11" id="KW-0472">Membrane</keyword>
<comment type="subcellular location">
    <subcellularLocation>
        <location evidence="11">Virion tegument</location>
    </subcellularLocation>
    <subcellularLocation>
        <location evidence="11">Virion membrane</location>
        <topology evidence="11">Lipid-anchor</topology>
    </subcellularLocation>
    <subcellularLocation>
        <location evidence="11">Host cell membrane</location>
        <topology evidence="11">Lipid-anchor</topology>
        <orientation evidence="11">Cytoplasmic side</orientation>
    </subcellularLocation>
    <subcellularLocation>
        <location evidence="11">Host Golgi apparatus membrane</location>
        <topology evidence="11">Lipid-anchor</topology>
        <orientation evidence="11">Cytoplasmic side</orientation>
    </subcellularLocation>
    <text evidence="11">Virion membrane-associated tegument protein. Associates with host membrane lipids rafts. During virion morphogenesis, this protein probably accumulates in the endosomes and trans-Golgi where secondary envelopment occurs. It is probably transported to the cell surface from where it is endocytosed and directed to the trans-Golgi network (TGN).</text>
</comment>
<name>A0A0B5D3K5_9GAMA</name>
<reference evidence="13 14" key="1">
    <citation type="submission" date="2018-02" db="EMBL/GenBank/DDBJ databases">
        <title>Complete genome sequence of MneRV2, the pig-tailed macaque RV2 rhadinovirus, and evolutionary relationship with rhesus macaque RRV and human herpesvirus 8/KSHV.</title>
        <authorList>
            <person name="Rose T.M."/>
            <person name="Bruce A.G."/>
        </authorList>
    </citation>
    <scope>NUCLEOTIDE SEQUENCE [LARGE SCALE GENOMIC DNA]</scope>
    <source>
        <strain evidence="13 14">J97167</strain>
    </source>
</reference>
<dbReference type="GO" id="GO:0019033">
    <property type="term" value="C:viral tegument"/>
    <property type="evidence" value="ECO:0007669"/>
    <property type="project" value="UniProtKB-SubCell"/>
</dbReference>
<evidence type="ECO:0000256" key="4">
    <source>
        <dbReference type="ARBA" id="ARBA00022707"/>
    </source>
</evidence>
<dbReference type="Proteomes" id="UP000297089">
    <property type="component" value="Segment"/>
</dbReference>
<keyword evidence="2 11" id="KW-0597">Phosphoprotein</keyword>
<comment type="function">
    <text evidence="11">Plays an important role in the cytoplasmic envelopment of tegument proteins and capsids during the assembly and egress processes. Participates also in viral entry at the fusion step probably by regulating the core fusion machinery.</text>
</comment>
<keyword evidence="6 11" id="KW-0946">Virion</keyword>
<dbReference type="GO" id="GO:0020002">
    <property type="term" value="C:host cell plasma membrane"/>
    <property type="evidence" value="ECO:0007669"/>
    <property type="project" value="UniProtKB-SubCell"/>
</dbReference>
<proteinExistence type="inferred from homology"/>
<dbReference type="GO" id="GO:0055036">
    <property type="term" value="C:virion membrane"/>
    <property type="evidence" value="ECO:0007669"/>
    <property type="project" value="UniProtKB-SubCell"/>
</dbReference>
<feature type="compositionally biased region" description="Basic residues" evidence="12">
    <location>
        <begin position="53"/>
        <end position="70"/>
    </location>
</feature>
<comment type="PTM">
    <text evidence="11">Phosphorylated. Phosphorylation does not seem to be required for recycling to the host Golgi apparatus. Packaging is selective for underphosphorylated forms.</text>
</comment>
<evidence type="ECO:0000256" key="3">
    <source>
        <dbReference type="ARBA" id="ARBA00022580"/>
    </source>
</evidence>
<evidence type="ECO:0000256" key="10">
    <source>
        <dbReference type="ARBA" id="ARBA00023288"/>
    </source>
</evidence>
<evidence type="ECO:0000256" key="6">
    <source>
        <dbReference type="ARBA" id="ARBA00022844"/>
    </source>
</evidence>
<sequence length="70" mass="7895">MGFILSVCKRPANTVDVKGEPIDVSKEFDPIIDEENIVLLTADSSTPTVLYKNKPKQPKHKKKNKKPEFV</sequence>
<feature type="initiator methionine" description="Removed; by host" evidence="11">
    <location>
        <position position="1"/>
    </location>
</feature>
<evidence type="ECO:0000256" key="2">
    <source>
        <dbReference type="ARBA" id="ARBA00022553"/>
    </source>
</evidence>
<evidence type="ECO:0000313" key="14">
    <source>
        <dbReference type="Proteomes" id="UP000297089"/>
    </source>
</evidence>
<dbReference type="GO" id="GO:0046760">
    <property type="term" value="P:viral budding from Golgi membrane"/>
    <property type="evidence" value="ECO:0007669"/>
    <property type="project" value="UniProtKB-UniRule"/>
</dbReference>
<gene>
    <name evidence="13" type="primary">ORF38</name>
</gene>
<dbReference type="KEGG" id="vg:65099569"/>
<accession>A0A0B5D3K5</accession>
<keyword evidence="1 11" id="KW-1032">Host cell membrane</keyword>
<keyword evidence="10 11" id="KW-0449">Lipoprotein</keyword>
<organism evidence="13 14">
    <name type="scientific">macacine gammaherpesvirus 12</name>
    <dbReference type="NCBI Taxonomy" id="2560571"/>
    <lineage>
        <taxon>Viruses</taxon>
        <taxon>Duplodnaviria</taxon>
        <taxon>Heunggongvirae</taxon>
        <taxon>Peploviricota</taxon>
        <taxon>Herviviricetes</taxon>
        <taxon>Herpesvirales</taxon>
        <taxon>Orthoherpesviridae</taxon>
        <taxon>Gammaherpesvirinae</taxon>
        <taxon>Rhadinovirus</taxon>
        <taxon>Rhadinovirus macacinegamma12</taxon>
    </lineage>
</organism>
<comment type="subunit">
    <text evidence="11">Interacts with BGLF2; this interaction is essential for the proper localization of each protein to the assembly complex and thus for the production of infectious virus.</text>
</comment>
<dbReference type="EMBL" id="KP265674">
    <property type="protein sequence ID" value="AJE29681.1"/>
    <property type="molecule type" value="Genomic_DNA"/>
</dbReference>